<evidence type="ECO:0000256" key="1">
    <source>
        <dbReference type="ARBA" id="ARBA00022737"/>
    </source>
</evidence>
<comment type="similarity">
    <text evidence="3">Belongs to the TTC4 family.</text>
</comment>
<dbReference type="CDD" id="cd21381">
    <property type="entry name" value="CTWD_TTC4"/>
    <property type="match status" value="1"/>
</dbReference>
<sequence>MVQLQEISDEVAEKLKMGETSAAAGKDGKTNKTTAAAKPAPAPAPAPVQPAPALTPAVAGPELPPARAMTSGKTADEILAELNKSPLFMTDLEDNDDVAALQALAYEGTPFENAGDFKERGNECFREKKWADAREFYGKGVALLVGEDRRRARGEAPVLEAIDDDGTMPPDPDTPEAIAEQHALLGTLYGNRAACQLELRNYRSCTLDCGAALRLNAANTKAWFRSAKALLALDKTDEASDACAGGLAVDANNTALQKLSKDITVRAETVAARKRREEDRLAREKRKAQRLKYVLHTRGVRTRTTAQPPEMEDAAVHLEPEDDGTWDLDVSKSALCYPTVLLYPLTLQSDFIKAFNETETLGDHLAYILPVPWDTTGKDYAQPANVDCYMETIAGSLVKVGKKMALGKILAQASVEVVDGIVRVFVVPRDQAENWVKEFKEKKAAERSEQT</sequence>
<feature type="region of interest" description="Disordered" evidence="5">
    <location>
        <begin position="18"/>
        <end position="69"/>
    </location>
</feature>
<dbReference type="SUPFAM" id="SSF48452">
    <property type="entry name" value="TPR-like"/>
    <property type="match status" value="1"/>
</dbReference>
<dbReference type="PANTHER" id="PTHR46035">
    <property type="entry name" value="TETRATRICOPEPTIDE REPEAT PROTEIN 4"/>
    <property type="match status" value="1"/>
</dbReference>
<dbReference type="InterPro" id="IPR044059">
    <property type="entry name" value="Csn1/TTC4_wheel"/>
</dbReference>
<keyword evidence="4" id="KW-0175">Coiled coil</keyword>
<proteinExistence type="inferred from homology"/>
<dbReference type="Pfam" id="PF18972">
    <property type="entry name" value="Wheel"/>
    <property type="match status" value="1"/>
</dbReference>
<evidence type="ECO:0000313" key="7">
    <source>
        <dbReference type="EMBL" id="CAK7215815.1"/>
    </source>
</evidence>
<feature type="compositionally biased region" description="Pro residues" evidence="5">
    <location>
        <begin position="40"/>
        <end position="50"/>
    </location>
</feature>
<evidence type="ECO:0000256" key="5">
    <source>
        <dbReference type="SAM" id="MobiDB-lite"/>
    </source>
</evidence>
<evidence type="ECO:0000256" key="3">
    <source>
        <dbReference type="ARBA" id="ARBA00023602"/>
    </source>
</evidence>
<feature type="domain" description="Cns1/TTC4 wheel" evidence="6">
    <location>
        <begin position="329"/>
        <end position="439"/>
    </location>
</feature>
<organism evidence="7 8">
    <name type="scientific">Sporothrix curviconia</name>
    <dbReference type="NCBI Taxonomy" id="1260050"/>
    <lineage>
        <taxon>Eukaryota</taxon>
        <taxon>Fungi</taxon>
        <taxon>Dikarya</taxon>
        <taxon>Ascomycota</taxon>
        <taxon>Pezizomycotina</taxon>
        <taxon>Sordariomycetes</taxon>
        <taxon>Sordariomycetidae</taxon>
        <taxon>Ophiostomatales</taxon>
        <taxon>Ophiostomataceae</taxon>
        <taxon>Sporothrix</taxon>
    </lineage>
</organism>
<feature type="coiled-coil region" evidence="4">
    <location>
        <begin position="267"/>
        <end position="294"/>
    </location>
</feature>
<keyword evidence="2" id="KW-0802">TPR repeat</keyword>
<reference evidence="7 8" key="1">
    <citation type="submission" date="2024-01" db="EMBL/GenBank/DDBJ databases">
        <authorList>
            <person name="Allen C."/>
            <person name="Tagirdzhanova G."/>
        </authorList>
    </citation>
    <scope>NUCLEOTIDE SEQUENCE [LARGE SCALE GENOMIC DNA]</scope>
</reference>
<gene>
    <name evidence="7" type="primary">CNS1</name>
    <name evidence="7" type="ORF">SCUCBS95973_002606</name>
</gene>
<evidence type="ECO:0000313" key="8">
    <source>
        <dbReference type="Proteomes" id="UP001642405"/>
    </source>
</evidence>
<dbReference type="InterPro" id="IPR019734">
    <property type="entry name" value="TPR_rpt"/>
</dbReference>
<dbReference type="InterPro" id="IPR011990">
    <property type="entry name" value="TPR-like_helical_dom_sf"/>
</dbReference>
<dbReference type="PANTHER" id="PTHR46035:SF1">
    <property type="entry name" value="TETRATRICOPEPTIDE REPEAT PROTEIN 4"/>
    <property type="match status" value="1"/>
</dbReference>
<comment type="caution">
    <text evidence="7">The sequence shown here is derived from an EMBL/GenBank/DDBJ whole genome shotgun (WGS) entry which is preliminary data.</text>
</comment>
<evidence type="ECO:0000259" key="6">
    <source>
        <dbReference type="Pfam" id="PF18972"/>
    </source>
</evidence>
<dbReference type="EMBL" id="CAWUHB010000010">
    <property type="protein sequence ID" value="CAK7215815.1"/>
    <property type="molecule type" value="Genomic_DNA"/>
</dbReference>
<protein>
    <submittedName>
        <fullName evidence="7">HSP70/90 co-chaperone</fullName>
    </submittedName>
</protein>
<dbReference type="Gene3D" id="1.25.40.10">
    <property type="entry name" value="Tetratricopeptide repeat domain"/>
    <property type="match status" value="1"/>
</dbReference>
<dbReference type="SMART" id="SM00028">
    <property type="entry name" value="TPR"/>
    <property type="match status" value="3"/>
</dbReference>
<keyword evidence="8" id="KW-1185">Reference proteome</keyword>
<name>A0ABP0B8C5_9PEZI</name>
<keyword evidence="1" id="KW-0677">Repeat</keyword>
<dbReference type="Proteomes" id="UP001642405">
    <property type="component" value="Unassembled WGS sequence"/>
</dbReference>
<accession>A0ABP0B8C5</accession>
<evidence type="ECO:0000256" key="2">
    <source>
        <dbReference type="ARBA" id="ARBA00022803"/>
    </source>
</evidence>
<evidence type="ECO:0000256" key="4">
    <source>
        <dbReference type="SAM" id="Coils"/>
    </source>
</evidence>